<evidence type="ECO:0000256" key="6">
    <source>
        <dbReference type="ARBA" id="ARBA00022532"/>
    </source>
</evidence>
<name>A0AAW0GUU1_9APHY</name>
<dbReference type="NCBIfam" id="TIGR00175">
    <property type="entry name" value="mito_nad_idh"/>
    <property type="match status" value="1"/>
</dbReference>
<comment type="similarity">
    <text evidence="3">Belongs to the isocitrate and isopropylmalate dehydrogenases family.</text>
</comment>
<comment type="caution">
    <text evidence="13">The sequence shown here is derived from an EMBL/GenBank/DDBJ whole genome shotgun (WGS) entry which is preliminary data.</text>
</comment>
<dbReference type="GO" id="GO:0005739">
    <property type="term" value="C:mitochondrion"/>
    <property type="evidence" value="ECO:0007669"/>
    <property type="project" value="UniProtKB-SubCell"/>
</dbReference>
<organism evidence="13 14">
    <name type="scientific">Cerrena zonata</name>
    <dbReference type="NCBI Taxonomy" id="2478898"/>
    <lineage>
        <taxon>Eukaryota</taxon>
        <taxon>Fungi</taxon>
        <taxon>Dikarya</taxon>
        <taxon>Basidiomycota</taxon>
        <taxon>Agaricomycotina</taxon>
        <taxon>Agaricomycetes</taxon>
        <taxon>Polyporales</taxon>
        <taxon>Cerrenaceae</taxon>
        <taxon>Cerrena</taxon>
    </lineage>
</organism>
<evidence type="ECO:0000256" key="11">
    <source>
        <dbReference type="ARBA" id="ARBA00071938"/>
    </source>
</evidence>
<keyword evidence="14" id="KW-1185">Reference proteome</keyword>
<dbReference type="GO" id="GO:0006102">
    <property type="term" value="P:isocitrate metabolic process"/>
    <property type="evidence" value="ECO:0007669"/>
    <property type="project" value="TreeGrafter"/>
</dbReference>
<evidence type="ECO:0000256" key="2">
    <source>
        <dbReference type="ARBA" id="ARBA00004173"/>
    </source>
</evidence>
<dbReference type="Pfam" id="PF00180">
    <property type="entry name" value="Iso_dh"/>
    <property type="match status" value="1"/>
</dbReference>
<comment type="subunit">
    <text evidence="4">Octamer of two non-identical subunits IDH1 and IDH2.</text>
</comment>
<reference evidence="13 14" key="1">
    <citation type="submission" date="2022-09" db="EMBL/GenBank/DDBJ databases">
        <authorList>
            <person name="Palmer J.M."/>
        </authorList>
    </citation>
    <scope>NUCLEOTIDE SEQUENCE [LARGE SCALE GENOMIC DNA]</scope>
    <source>
        <strain evidence="13 14">DSM 7382</strain>
    </source>
</reference>
<keyword evidence="6" id="KW-0816">Tricarboxylic acid cycle</keyword>
<comment type="catalytic activity">
    <reaction evidence="1">
        <text>D-threo-isocitrate + NAD(+) = 2-oxoglutarate + CO2 + NADH</text>
        <dbReference type="Rhea" id="RHEA:23632"/>
        <dbReference type="ChEBI" id="CHEBI:15562"/>
        <dbReference type="ChEBI" id="CHEBI:16526"/>
        <dbReference type="ChEBI" id="CHEBI:16810"/>
        <dbReference type="ChEBI" id="CHEBI:57540"/>
        <dbReference type="ChEBI" id="CHEBI:57945"/>
        <dbReference type="EC" id="1.1.1.41"/>
    </reaction>
</comment>
<dbReference type="EMBL" id="JASBNA010000001">
    <property type="protein sequence ID" value="KAK7695882.1"/>
    <property type="molecule type" value="Genomic_DNA"/>
</dbReference>
<dbReference type="InterPro" id="IPR004434">
    <property type="entry name" value="Isocitrate_DH_NAD"/>
</dbReference>
<keyword evidence="8" id="KW-0496">Mitochondrion</keyword>
<evidence type="ECO:0000256" key="8">
    <source>
        <dbReference type="ARBA" id="ARBA00023128"/>
    </source>
</evidence>
<keyword evidence="7" id="KW-0809">Transit peptide</keyword>
<dbReference type="EC" id="1.1.1.41" evidence="5"/>
<evidence type="ECO:0000259" key="12">
    <source>
        <dbReference type="SMART" id="SM01329"/>
    </source>
</evidence>
<protein>
    <recommendedName>
        <fullName evidence="11">Isocitrate dehydrogenase [NAD] subunit 1, mitochondrial</fullName>
        <ecNumber evidence="5">1.1.1.41</ecNumber>
    </recommendedName>
    <alternativeName>
        <fullName evidence="10">Isocitric dehydrogenase</fullName>
    </alternativeName>
    <alternativeName>
        <fullName evidence="9">NAD(+)-specific ICDH</fullName>
    </alternativeName>
</protein>
<dbReference type="PANTHER" id="PTHR11835">
    <property type="entry name" value="DECARBOXYLATING DEHYDROGENASES-ISOCITRATE, ISOPROPYLMALATE, TARTRATE"/>
    <property type="match status" value="1"/>
</dbReference>
<evidence type="ECO:0000256" key="3">
    <source>
        <dbReference type="ARBA" id="ARBA00007769"/>
    </source>
</evidence>
<evidence type="ECO:0000256" key="10">
    <source>
        <dbReference type="ARBA" id="ARBA00030683"/>
    </source>
</evidence>
<sequence>MTVCSTALYARRSFFSTLHLSFSSFSFPHAGVHILTMLRNAISAATRPAVQARTATTLSAGFPKVTQRLPTKYGGVYTVTLIPGDGIGNEITDSVKEIFEHTNAPIEWEQYNVSGVDPSGEGLFKEAMDSLRRNRVGLKGILFTPISTSGHISWNVAMRQQLDIYASVVLCKSLPGFPTRHSNVDFAIIRENTEGEYSGLEHQSYPGVVESLKVSTRTKAERIIRFAFDFALKNNRKKVTCVHKANIMKLGDGLFLNTFREVAQEYKSSGIEFNDMIVDNTSMQLVARPTQFDVMVMPNLYGAIVSNIGAALVGGPGIVPGCNVGREYALFEPGCRHVAQDIMGTNRANPAAMILSATMMLRHLGLDNLANNIASATFDVINAGKVRTADMGGSATTSEFTAAVVKNIQ</sequence>
<accession>A0AAW0GUU1</accession>
<evidence type="ECO:0000256" key="5">
    <source>
        <dbReference type="ARBA" id="ARBA00013012"/>
    </source>
</evidence>
<dbReference type="PANTHER" id="PTHR11835:SF42">
    <property type="entry name" value="ISOCITRATE DEHYDROGENASE [NAD] SUBUNIT BETA, MITOCHONDRIAL"/>
    <property type="match status" value="1"/>
</dbReference>
<feature type="domain" description="Isopropylmalate dehydrogenase-like" evidence="12">
    <location>
        <begin position="78"/>
        <end position="404"/>
    </location>
</feature>
<evidence type="ECO:0000313" key="13">
    <source>
        <dbReference type="EMBL" id="KAK7695882.1"/>
    </source>
</evidence>
<gene>
    <name evidence="13" type="primary">IDH1_1</name>
    <name evidence="13" type="ORF">QCA50_000520</name>
</gene>
<evidence type="ECO:0000256" key="1">
    <source>
        <dbReference type="ARBA" id="ARBA00000837"/>
    </source>
</evidence>
<dbReference type="Gene3D" id="3.40.718.10">
    <property type="entry name" value="Isopropylmalate Dehydrogenase"/>
    <property type="match status" value="1"/>
</dbReference>
<dbReference type="GO" id="GO:0006099">
    <property type="term" value="P:tricarboxylic acid cycle"/>
    <property type="evidence" value="ECO:0007669"/>
    <property type="project" value="UniProtKB-KW"/>
</dbReference>
<dbReference type="SUPFAM" id="SSF53659">
    <property type="entry name" value="Isocitrate/Isopropylmalate dehydrogenase-like"/>
    <property type="match status" value="1"/>
</dbReference>
<dbReference type="Proteomes" id="UP001385951">
    <property type="component" value="Unassembled WGS sequence"/>
</dbReference>
<proteinExistence type="inferred from homology"/>
<evidence type="ECO:0000256" key="7">
    <source>
        <dbReference type="ARBA" id="ARBA00022946"/>
    </source>
</evidence>
<dbReference type="SMART" id="SM01329">
    <property type="entry name" value="Iso_dh"/>
    <property type="match status" value="1"/>
</dbReference>
<evidence type="ECO:0000256" key="4">
    <source>
        <dbReference type="ARBA" id="ARBA00011567"/>
    </source>
</evidence>
<evidence type="ECO:0000256" key="9">
    <source>
        <dbReference type="ARBA" id="ARBA00030631"/>
    </source>
</evidence>
<comment type="subcellular location">
    <subcellularLocation>
        <location evidence="2">Mitochondrion</location>
    </subcellularLocation>
</comment>
<dbReference type="AlphaFoldDB" id="A0AAW0GUU1"/>
<evidence type="ECO:0000313" key="14">
    <source>
        <dbReference type="Proteomes" id="UP001385951"/>
    </source>
</evidence>
<dbReference type="InterPro" id="IPR024084">
    <property type="entry name" value="IsoPropMal-DH-like_dom"/>
</dbReference>
<dbReference type="FunFam" id="3.40.718.10:FF:000001">
    <property type="entry name" value="Isocitrate dehydrogenase [NAD] subunit, mitochondrial"/>
    <property type="match status" value="1"/>
</dbReference>
<dbReference type="GO" id="GO:0004449">
    <property type="term" value="F:isocitrate dehydrogenase (NAD+) activity"/>
    <property type="evidence" value="ECO:0007669"/>
    <property type="project" value="UniProtKB-EC"/>
</dbReference>